<dbReference type="Gene3D" id="3.40.630.30">
    <property type="match status" value="1"/>
</dbReference>
<keyword evidence="1" id="KW-0808">Transferase</keyword>
<comment type="caution">
    <text evidence="4">The sequence shown here is derived from an EMBL/GenBank/DDBJ whole genome shotgun (WGS) entry which is preliminary data.</text>
</comment>
<dbReference type="InterPro" id="IPR000182">
    <property type="entry name" value="GNAT_dom"/>
</dbReference>
<proteinExistence type="predicted"/>
<name>A0ABT5J0I6_9NEIS</name>
<dbReference type="CDD" id="cd04301">
    <property type="entry name" value="NAT_SF"/>
    <property type="match status" value="1"/>
</dbReference>
<gene>
    <name evidence="4" type="ORF">PQU95_14125</name>
</gene>
<keyword evidence="5" id="KW-1185">Reference proteome</keyword>
<dbReference type="PROSITE" id="PS51186">
    <property type="entry name" value="GNAT"/>
    <property type="match status" value="1"/>
</dbReference>
<evidence type="ECO:0000313" key="4">
    <source>
        <dbReference type="EMBL" id="MDC7718345.1"/>
    </source>
</evidence>
<dbReference type="RefSeq" id="WP_272752598.1">
    <property type="nucleotide sequence ID" value="NZ_JAQQLF010000019.1"/>
</dbReference>
<evidence type="ECO:0000256" key="1">
    <source>
        <dbReference type="ARBA" id="ARBA00022679"/>
    </source>
</evidence>
<protein>
    <submittedName>
        <fullName evidence="4">GNAT family N-acetyltransferase</fullName>
    </submittedName>
</protein>
<dbReference type="EMBL" id="JAQQLF010000019">
    <property type="protein sequence ID" value="MDC7718345.1"/>
    <property type="molecule type" value="Genomic_DNA"/>
</dbReference>
<dbReference type="PANTHER" id="PTHR43877">
    <property type="entry name" value="AMINOALKYLPHOSPHONATE N-ACETYLTRANSFERASE-RELATED-RELATED"/>
    <property type="match status" value="1"/>
</dbReference>
<accession>A0ABT5J0I6</accession>
<dbReference type="SUPFAM" id="SSF55729">
    <property type="entry name" value="Acyl-CoA N-acyltransferases (Nat)"/>
    <property type="match status" value="1"/>
</dbReference>
<feature type="domain" description="N-acetyltransferase" evidence="3">
    <location>
        <begin position="2"/>
        <end position="150"/>
    </location>
</feature>
<evidence type="ECO:0000313" key="5">
    <source>
        <dbReference type="Proteomes" id="UP001219956"/>
    </source>
</evidence>
<dbReference type="InterPro" id="IPR050832">
    <property type="entry name" value="Bact_Acetyltransf"/>
</dbReference>
<dbReference type="InterPro" id="IPR016181">
    <property type="entry name" value="Acyl_CoA_acyltransferase"/>
</dbReference>
<sequence length="151" mass="15983">MYRIAPADPAHPQAMAMQAALSATLAAMTGDSGQASFDAGDVRGDGAVFLLACDGYGAAQGCGALRPLQPGVAELKRMYAAPGSQGLGAQVLAALEQHAQRLGYRAVWLSTRRINTRAVQFYLRHGYREIPPYGHYVGRSASICLGKELTC</sequence>
<evidence type="ECO:0000259" key="3">
    <source>
        <dbReference type="PROSITE" id="PS51186"/>
    </source>
</evidence>
<evidence type="ECO:0000256" key="2">
    <source>
        <dbReference type="ARBA" id="ARBA00023315"/>
    </source>
</evidence>
<dbReference type="Pfam" id="PF00583">
    <property type="entry name" value="Acetyltransf_1"/>
    <property type="match status" value="1"/>
</dbReference>
<keyword evidence="2" id="KW-0012">Acyltransferase</keyword>
<dbReference type="Proteomes" id="UP001219956">
    <property type="component" value="Unassembled WGS sequence"/>
</dbReference>
<organism evidence="4 5">
    <name type="scientific">Vogesella aquatica</name>
    <dbReference type="NCBI Taxonomy" id="2984206"/>
    <lineage>
        <taxon>Bacteria</taxon>
        <taxon>Pseudomonadati</taxon>
        <taxon>Pseudomonadota</taxon>
        <taxon>Betaproteobacteria</taxon>
        <taxon>Neisseriales</taxon>
        <taxon>Chromobacteriaceae</taxon>
        <taxon>Vogesella</taxon>
    </lineage>
</organism>
<reference evidence="4 5" key="1">
    <citation type="submission" date="2023-01" db="EMBL/GenBank/DDBJ databases">
        <title>Novel species of the genus Vogesella isolated from rivers.</title>
        <authorList>
            <person name="Lu H."/>
        </authorList>
    </citation>
    <scope>NUCLEOTIDE SEQUENCE [LARGE SCALE GENOMIC DNA]</scope>
    <source>
        <strain evidence="4 5">DC21W</strain>
    </source>
</reference>
<dbReference type="PANTHER" id="PTHR43877:SF2">
    <property type="entry name" value="AMINOALKYLPHOSPHONATE N-ACETYLTRANSFERASE-RELATED"/>
    <property type="match status" value="1"/>
</dbReference>